<comment type="caution">
    <text evidence="1">The sequence shown here is derived from an EMBL/GenBank/DDBJ whole genome shotgun (WGS) entry which is preliminary data.</text>
</comment>
<gene>
    <name evidence="1" type="ORF">CI610_03695</name>
</gene>
<organism evidence="1">
    <name type="scientific">invertebrate metagenome</name>
    <dbReference type="NCBI Taxonomy" id="1711999"/>
    <lineage>
        <taxon>unclassified sequences</taxon>
        <taxon>metagenomes</taxon>
        <taxon>organismal metagenomes</taxon>
    </lineage>
</organism>
<protein>
    <submittedName>
        <fullName evidence="1">Uncharacterized protein</fullName>
    </submittedName>
</protein>
<dbReference type="AlphaFoldDB" id="A0A2H9T2E5"/>
<name>A0A2H9T2E5_9ZZZZ</name>
<dbReference type="EMBL" id="NSIT01000675">
    <property type="protein sequence ID" value="PJE77383.1"/>
    <property type="molecule type" value="Genomic_DNA"/>
</dbReference>
<accession>A0A2H9T2E5</accession>
<reference evidence="1" key="1">
    <citation type="journal article" date="2017" name="Appl. Environ. Microbiol.">
        <title>Molecular characterization of an Endozoicomonas-like organism causing infection in king scallop Pecten maximus L.</title>
        <authorList>
            <person name="Cano I."/>
            <person name="van Aerle R."/>
            <person name="Ross S."/>
            <person name="Verner-Jeffreys D.W."/>
            <person name="Paley R.K."/>
            <person name="Rimmer G."/>
            <person name="Ryder D."/>
            <person name="Hooper P."/>
            <person name="Stone D."/>
            <person name="Feist S.W."/>
        </authorList>
    </citation>
    <scope>NUCLEOTIDE SEQUENCE</scope>
</reference>
<evidence type="ECO:0000313" key="1">
    <source>
        <dbReference type="EMBL" id="PJE77383.1"/>
    </source>
</evidence>
<proteinExistence type="predicted"/>
<sequence length="80" mass="9199">MRLRNSCLHKYIDLDRSYSQSSGSFSLLISLALCISQIVCILKTPTEYISTFSVKLLYKTKMFLQVNYLKRKAMGAAIFH</sequence>